<reference evidence="2 3" key="1">
    <citation type="submission" date="2019-06" db="EMBL/GenBank/DDBJ databases">
        <title>A novel bacterium of genus Marinomonas, isolated from coastal sand.</title>
        <authorList>
            <person name="Huang H."/>
            <person name="Mo K."/>
            <person name="Hu Y."/>
        </authorList>
    </citation>
    <scope>NUCLEOTIDE SEQUENCE [LARGE SCALE GENOMIC DNA]</scope>
    <source>
        <strain evidence="2 3">HB171799</strain>
    </source>
</reference>
<dbReference type="Proteomes" id="UP000315901">
    <property type="component" value="Unassembled WGS sequence"/>
</dbReference>
<dbReference type="OrthoDB" id="9805309at2"/>
<dbReference type="GO" id="GO:0003677">
    <property type="term" value="F:DNA binding"/>
    <property type="evidence" value="ECO:0007669"/>
    <property type="project" value="InterPro"/>
</dbReference>
<protein>
    <submittedName>
        <fullName evidence="2">Helix-turn-helix transcriptional regulator</fullName>
    </submittedName>
</protein>
<dbReference type="InterPro" id="IPR001387">
    <property type="entry name" value="Cro/C1-type_HTH"/>
</dbReference>
<dbReference type="Gene3D" id="1.10.260.40">
    <property type="entry name" value="lambda repressor-like DNA-binding domains"/>
    <property type="match status" value="1"/>
</dbReference>
<gene>
    <name evidence="2" type="ORF">FJM67_16210</name>
</gene>
<evidence type="ECO:0000313" key="3">
    <source>
        <dbReference type="Proteomes" id="UP000315901"/>
    </source>
</evidence>
<keyword evidence="3" id="KW-1185">Reference proteome</keyword>
<organism evidence="2 3">
    <name type="scientific">Maribrevibacterium harenarium</name>
    <dbReference type="NCBI Taxonomy" id="2589817"/>
    <lineage>
        <taxon>Bacteria</taxon>
        <taxon>Pseudomonadati</taxon>
        <taxon>Pseudomonadota</taxon>
        <taxon>Gammaproteobacteria</taxon>
        <taxon>Oceanospirillales</taxon>
        <taxon>Oceanospirillaceae</taxon>
        <taxon>Maribrevibacterium</taxon>
    </lineage>
</organism>
<dbReference type="RefSeq" id="WP_140591551.1">
    <property type="nucleotide sequence ID" value="NZ_VFRR01000061.1"/>
</dbReference>
<evidence type="ECO:0000259" key="1">
    <source>
        <dbReference type="PROSITE" id="PS50943"/>
    </source>
</evidence>
<dbReference type="EMBL" id="VFRR01000061">
    <property type="protein sequence ID" value="TPE46476.1"/>
    <property type="molecule type" value="Genomic_DNA"/>
</dbReference>
<dbReference type="SUPFAM" id="SSF47413">
    <property type="entry name" value="lambda repressor-like DNA-binding domains"/>
    <property type="match status" value="1"/>
</dbReference>
<dbReference type="InterPro" id="IPR010982">
    <property type="entry name" value="Lambda_DNA-bd_dom_sf"/>
</dbReference>
<dbReference type="AlphaFoldDB" id="A0A501WLD5"/>
<dbReference type="Pfam" id="PF13443">
    <property type="entry name" value="HTH_26"/>
    <property type="match status" value="1"/>
</dbReference>
<evidence type="ECO:0000313" key="2">
    <source>
        <dbReference type="EMBL" id="TPE46476.1"/>
    </source>
</evidence>
<comment type="caution">
    <text evidence="2">The sequence shown here is derived from an EMBL/GenBank/DDBJ whole genome shotgun (WGS) entry which is preliminary data.</text>
</comment>
<accession>A0A501WLD5</accession>
<dbReference type="CDD" id="cd00093">
    <property type="entry name" value="HTH_XRE"/>
    <property type="match status" value="1"/>
</dbReference>
<proteinExistence type="predicted"/>
<dbReference type="PROSITE" id="PS50943">
    <property type="entry name" value="HTH_CROC1"/>
    <property type="match status" value="1"/>
</dbReference>
<feature type="domain" description="HTH cro/C1-type" evidence="1">
    <location>
        <begin position="19"/>
        <end position="67"/>
    </location>
</feature>
<name>A0A501WLD5_9GAMM</name>
<sequence length="78" mass="8930">MLRFRLKELIAEKTFKEGKRVTINQVANETGINRATLSSMINQRGYSTVTKNLDVLCRYFGCELSHLAEYVPDEECSV</sequence>